<dbReference type="EnsemblMetazoa" id="G30542.1">
    <property type="protein sequence ID" value="G30542.1:cds"/>
    <property type="gene ID" value="G30542"/>
</dbReference>
<sequence>MSVFQVLLAVFQFTRAHSEYGQFHFVGNVSKEDYFQVLFQTSKISTQVCAAECLKDLDCNAIEMCTHEDTCRLMTGVSPVVSPNSTGNPCQLYLVSNSCNGGLWDRRQKICTESTSSNTIGGPITAEFEDRSTASTNQDTESVTIDIAEITAASAIIDSTTNSSNNNDAENNITITTPLLPPTTAHANTTPDVSICLHCGCVNYATVGASSPVRFKFQTRQNKSLLCIMDPTNNFLWTVIQRRYSNGIQNFDMTWTDYESGFGSLTEFWIGNAYIHELTTDLGQNHLQIEIVTTTNEKITTDYAFDIDDVNNEYRLHVSDFVGLQGDPFTTSGSCTECANGMKFTTRDRDNDNDPDVNCATSSGGGWWHNACQRSNLNGRAGQTNYRHGLNWDGLTDISSVEMKVRKP</sequence>
<dbReference type="PROSITE" id="PS51406">
    <property type="entry name" value="FIBRINOGEN_C_2"/>
    <property type="match status" value="1"/>
</dbReference>
<dbReference type="InterPro" id="IPR014716">
    <property type="entry name" value="Fibrinogen_a/b/g_C_1"/>
</dbReference>
<dbReference type="Gene3D" id="3.90.215.10">
    <property type="entry name" value="Gamma Fibrinogen, chain A, domain 1"/>
    <property type="match status" value="1"/>
</dbReference>
<name>A0A8W8LZA8_MAGGI</name>
<evidence type="ECO:0000259" key="2">
    <source>
        <dbReference type="PROSITE" id="PS51406"/>
    </source>
</evidence>
<dbReference type="Proteomes" id="UP000005408">
    <property type="component" value="Unassembled WGS sequence"/>
</dbReference>
<reference evidence="3" key="1">
    <citation type="submission" date="2022-08" db="UniProtKB">
        <authorList>
            <consortium name="EnsemblMetazoa"/>
        </authorList>
    </citation>
    <scope>IDENTIFICATION</scope>
    <source>
        <strain evidence="3">05x7-T-G4-1.051#20</strain>
    </source>
</reference>
<organism evidence="3 4">
    <name type="scientific">Magallana gigas</name>
    <name type="common">Pacific oyster</name>
    <name type="synonym">Crassostrea gigas</name>
    <dbReference type="NCBI Taxonomy" id="29159"/>
    <lineage>
        <taxon>Eukaryota</taxon>
        <taxon>Metazoa</taxon>
        <taxon>Spiralia</taxon>
        <taxon>Lophotrochozoa</taxon>
        <taxon>Mollusca</taxon>
        <taxon>Bivalvia</taxon>
        <taxon>Autobranchia</taxon>
        <taxon>Pteriomorphia</taxon>
        <taxon>Ostreida</taxon>
        <taxon>Ostreoidea</taxon>
        <taxon>Ostreidae</taxon>
        <taxon>Magallana</taxon>
    </lineage>
</organism>
<keyword evidence="4" id="KW-1185">Reference proteome</keyword>
<dbReference type="AlphaFoldDB" id="A0A8W8LZA8"/>
<evidence type="ECO:0000313" key="4">
    <source>
        <dbReference type="Proteomes" id="UP000005408"/>
    </source>
</evidence>
<dbReference type="PANTHER" id="PTHR19143">
    <property type="entry name" value="FIBRINOGEN/TENASCIN/ANGIOPOEITIN"/>
    <property type="match status" value="1"/>
</dbReference>
<evidence type="ECO:0000256" key="1">
    <source>
        <dbReference type="SAM" id="SignalP"/>
    </source>
</evidence>
<dbReference type="Pfam" id="PF00147">
    <property type="entry name" value="Fibrinogen_C"/>
    <property type="match status" value="1"/>
</dbReference>
<dbReference type="GO" id="GO:0005615">
    <property type="term" value="C:extracellular space"/>
    <property type="evidence" value="ECO:0007669"/>
    <property type="project" value="TreeGrafter"/>
</dbReference>
<dbReference type="SMART" id="SM00186">
    <property type="entry name" value="FBG"/>
    <property type="match status" value="1"/>
</dbReference>
<dbReference type="InterPro" id="IPR036056">
    <property type="entry name" value="Fibrinogen-like_C"/>
</dbReference>
<dbReference type="InterPro" id="IPR002181">
    <property type="entry name" value="Fibrinogen_a/b/g_C_dom"/>
</dbReference>
<feature type="domain" description="Fibrinogen C-terminal" evidence="2">
    <location>
        <begin position="190"/>
        <end position="408"/>
    </location>
</feature>
<feature type="chain" id="PRO_5036481166" description="Fibrinogen C-terminal domain-containing protein" evidence="1">
    <location>
        <begin position="17"/>
        <end position="408"/>
    </location>
</feature>
<keyword evidence="1" id="KW-0732">Signal</keyword>
<accession>A0A8W8LZA8</accession>
<proteinExistence type="predicted"/>
<dbReference type="InterPro" id="IPR050373">
    <property type="entry name" value="Fibrinogen_C-term_domain"/>
</dbReference>
<dbReference type="SUPFAM" id="SSF56496">
    <property type="entry name" value="Fibrinogen C-terminal domain-like"/>
    <property type="match status" value="1"/>
</dbReference>
<evidence type="ECO:0000313" key="3">
    <source>
        <dbReference type="EnsemblMetazoa" id="G30542.1:cds"/>
    </source>
</evidence>
<feature type="signal peptide" evidence="1">
    <location>
        <begin position="1"/>
        <end position="16"/>
    </location>
</feature>
<protein>
    <recommendedName>
        <fullName evidence="2">Fibrinogen C-terminal domain-containing protein</fullName>
    </recommendedName>
</protein>